<gene>
    <name evidence="7" type="ORF">M407DRAFT_11174</name>
</gene>
<dbReference type="InterPro" id="IPR001708">
    <property type="entry name" value="YidC/ALB3/OXA1/COX18"/>
</dbReference>
<keyword evidence="3 6" id="KW-0812">Transmembrane</keyword>
<dbReference type="Proteomes" id="UP000054248">
    <property type="component" value="Unassembled WGS sequence"/>
</dbReference>
<feature type="transmembrane region" description="Helical" evidence="6">
    <location>
        <begin position="193"/>
        <end position="216"/>
    </location>
</feature>
<accession>A0A0C3Q7B2</accession>
<reference evidence="7 8" key="1">
    <citation type="submission" date="2014-04" db="EMBL/GenBank/DDBJ databases">
        <authorList>
            <consortium name="DOE Joint Genome Institute"/>
            <person name="Kuo A."/>
            <person name="Girlanda M."/>
            <person name="Perotto S."/>
            <person name="Kohler A."/>
            <person name="Nagy L.G."/>
            <person name="Floudas D."/>
            <person name="Copeland A."/>
            <person name="Barry K.W."/>
            <person name="Cichocki N."/>
            <person name="Veneault-Fourrey C."/>
            <person name="LaButti K."/>
            <person name="Lindquist E.A."/>
            <person name="Lipzen A."/>
            <person name="Lundell T."/>
            <person name="Morin E."/>
            <person name="Murat C."/>
            <person name="Sun H."/>
            <person name="Tunlid A."/>
            <person name="Henrissat B."/>
            <person name="Grigoriev I.V."/>
            <person name="Hibbett D.S."/>
            <person name="Martin F."/>
            <person name="Nordberg H.P."/>
            <person name="Cantor M.N."/>
            <person name="Hua S.X."/>
        </authorList>
    </citation>
    <scope>NUCLEOTIDE SEQUENCE [LARGE SCALE GENOMIC DNA]</scope>
    <source>
        <strain evidence="7 8">MUT 4182</strain>
    </source>
</reference>
<dbReference type="EMBL" id="KN823198">
    <property type="protein sequence ID" value="KIO19876.1"/>
    <property type="molecule type" value="Genomic_DNA"/>
</dbReference>
<comment type="subcellular location">
    <subcellularLocation>
        <location evidence="1">Membrane</location>
        <topology evidence="1">Multi-pass membrane protein</topology>
    </subcellularLocation>
</comment>
<dbReference type="GO" id="GO:0032977">
    <property type="term" value="F:membrane insertase activity"/>
    <property type="evidence" value="ECO:0007669"/>
    <property type="project" value="InterPro"/>
</dbReference>
<feature type="transmembrane region" description="Helical" evidence="6">
    <location>
        <begin position="152"/>
        <end position="173"/>
    </location>
</feature>
<evidence type="ECO:0000313" key="7">
    <source>
        <dbReference type="EMBL" id="KIO19876.1"/>
    </source>
</evidence>
<evidence type="ECO:0000256" key="3">
    <source>
        <dbReference type="ARBA" id="ARBA00022692"/>
    </source>
</evidence>
<keyword evidence="5 6" id="KW-0472">Membrane</keyword>
<sequence>MFRSAVAPSRQLLHHSTCRTRTITHRLPIQQQARHFSPITALGDQILSVGNALGEFPLPEFIGPYAAGIVLSTVVIRTAVTLPVFFWARKRVARQRDIVIPKIIEWRKPFAAKLAAEAKTKPNPKEWFESEFKTAAIAYRANLLKEHKCQPLYTALAPPLTLIPTIVLTSLAIRGICVMPDTPLYFEKFLSDVPLALPDATGIFPLAVGMLSLTSLELGRKFARERAGDFKESEWAKQHVKKNATTAAGKKNGGGKQTVSTLVQTPSGKWEIVQTAARPPGSKAQKDTALEKMTAEDKPALDPTTSRFSKILEGVGRGGAVLMIGVSMWSPGALTLCWITSSSFSIAQTFLGRWYDQKFAARASLPPSQP</sequence>
<dbReference type="PANTHER" id="PTHR12428">
    <property type="entry name" value="OXA1"/>
    <property type="match status" value="1"/>
</dbReference>
<dbReference type="AlphaFoldDB" id="A0A0C3Q7B2"/>
<evidence type="ECO:0000313" key="8">
    <source>
        <dbReference type="Proteomes" id="UP000054248"/>
    </source>
</evidence>
<dbReference type="GO" id="GO:0032979">
    <property type="term" value="P:protein insertion into mitochondrial inner membrane from matrix"/>
    <property type="evidence" value="ECO:0007669"/>
    <property type="project" value="TreeGrafter"/>
</dbReference>
<organism evidence="7 8">
    <name type="scientific">Tulasnella calospora MUT 4182</name>
    <dbReference type="NCBI Taxonomy" id="1051891"/>
    <lineage>
        <taxon>Eukaryota</taxon>
        <taxon>Fungi</taxon>
        <taxon>Dikarya</taxon>
        <taxon>Basidiomycota</taxon>
        <taxon>Agaricomycotina</taxon>
        <taxon>Agaricomycetes</taxon>
        <taxon>Cantharellales</taxon>
        <taxon>Tulasnellaceae</taxon>
        <taxon>Tulasnella</taxon>
    </lineage>
</organism>
<feature type="transmembrane region" description="Helical" evidence="6">
    <location>
        <begin position="65"/>
        <end position="88"/>
    </location>
</feature>
<evidence type="ECO:0000256" key="1">
    <source>
        <dbReference type="ARBA" id="ARBA00004141"/>
    </source>
</evidence>
<reference evidence="8" key="2">
    <citation type="submission" date="2015-01" db="EMBL/GenBank/DDBJ databases">
        <title>Evolutionary Origins and Diversification of the Mycorrhizal Mutualists.</title>
        <authorList>
            <consortium name="DOE Joint Genome Institute"/>
            <consortium name="Mycorrhizal Genomics Consortium"/>
            <person name="Kohler A."/>
            <person name="Kuo A."/>
            <person name="Nagy L.G."/>
            <person name="Floudas D."/>
            <person name="Copeland A."/>
            <person name="Barry K.W."/>
            <person name="Cichocki N."/>
            <person name="Veneault-Fourrey C."/>
            <person name="LaButti K."/>
            <person name="Lindquist E.A."/>
            <person name="Lipzen A."/>
            <person name="Lundell T."/>
            <person name="Morin E."/>
            <person name="Murat C."/>
            <person name="Riley R."/>
            <person name="Ohm R."/>
            <person name="Sun H."/>
            <person name="Tunlid A."/>
            <person name="Henrissat B."/>
            <person name="Grigoriev I.V."/>
            <person name="Hibbett D.S."/>
            <person name="Martin F."/>
        </authorList>
    </citation>
    <scope>NUCLEOTIDE SEQUENCE [LARGE SCALE GENOMIC DNA]</scope>
    <source>
        <strain evidence="8">MUT 4182</strain>
    </source>
</reference>
<evidence type="ECO:0000256" key="4">
    <source>
        <dbReference type="ARBA" id="ARBA00022989"/>
    </source>
</evidence>
<name>A0A0C3Q7B2_9AGAM</name>
<dbReference type="GO" id="GO:0005743">
    <property type="term" value="C:mitochondrial inner membrane"/>
    <property type="evidence" value="ECO:0007669"/>
    <property type="project" value="TreeGrafter"/>
</dbReference>
<keyword evidence="4 6" id="KW-1133">Transmembrane helix</keyword>
<dbReference type="OrthoDB" id="2436667at2759"/>
<proteinExistence type="inferred from homology"/>
<comment type="similarity">
    <text evidence="2">Belongs to the OXA1/ALB3/YidC family.</text>
</comment>
<dbReference type="HOGENOM" id="CLU_778637_0_0_1"/>
<dbReference type="PANTHER" id="PTHR12428:SF65">
    <property type="entry name" value="CYTOCHROME C OXIDASE ASSEMBLY PROTEIN COX18, MITOCHONDRIAL"/>
    <property type="match status" value="1"/>
</dbReference>
<dbReference type="GO" id="GO:0033617">
    <property type="term" value="P:mitochondrial respiratory chain complex IV assembly"/>
    <property type="evidence" value="ECO:0007669"/>
    <property type="project" value="TreeGrafter"/>
</dbReference>
<evidence type="ECO:0000256" key="2">
    <source>
        <dbReference type="ARBA" id="ARBA00009877"/>
    </source>
</evidence>
<evidence type="ECO:0000256" key="6">
    <source>
        <dbReference type="SAM" id="Phobius"/>
    </source>
</evidence>
<protein>
    <submittedName>
        <fullName evidence="7">Uncharacterized protein</fullName>
    </submittedName>
</protein>
<evidence type="ECO:0000256" key="5">
    <source>
        <dbReference type="ARBA" id="ARBA00023136"/>
    </source>
</evidence>
<dbReference type="STRING" id="1051891.A0A0C3Q7B2"/>
<keyword evidence="8" id="KW-1185">Reference proteome</keyword>